<dbReference type="SUPFAM" id="SSF51735">
    <property type="entry name" value="NAD(P)-binding Rossmann-fold domains"/>
    <property type="match status" value="1"/>
</dbReference>
<dbReference type="InterPro" id="IPR025311">
    <property type="entry name" value="DUF4166"/>
</dbReference>
<dbReference type="InterPro" id="IPR005097">
    <property type="entry name" value="Sacchrp_dh_NADP-bd"/>
</dbReference>
<keyword evidence="4" id="KW-1185">Reference proteome</keyword>
<dbReference type="Pfam" id="PF13761">
    <property type="entry name" value="DUF4166"/>
    <property type="match status" value="1"/>
</dbReference>
<reference evidence="3 4" key="1">
    <citation type="submission" date="2018-03" db="EMBL/GenBank/DDBJ databases">
        <title>Genomic Encyclopedia of Archaeal and Bacterial Type Strains, Phase II (KMG-II): from individual species to whole genera.</title>
        <authorList>
            <person name="Goeker M."/>
        </authorList>
    </citation>
    <scope>NUCLEOTIDE SEQUENCE [LARGE SCALE GENOMIC DNA]</scope>
    <source>
        <strain evidence="3 4">DSM 101533</strain>
    </source>
</reference>
<sequence>MRIIVLGGYGVFGAKLVDLLTRDNHEVIVAGRSVEKAEALAAQFGAGHLAVDRSGDLTPLWALKPDAVVDAAGPFHAYGDDPYSFAKACIAQGVNYLDLADDPAFCAGIAALDEAAKAAGVFVLSGVSSVPAISSSAVAELIKGADEVDTINTGILPGNRAPRGRSVVASILHQCGADFDVPIDGANVPMRSWSRPARFDIGKGIVRSGWMIEVPDHRLFAQAFGARSVLFRAGLELGVMNWSLAVLSWLRGFWRFPIPEWLISLLLWLAKLLYPFGTDAGGMSVAVTVRSSVGWERRTWRMVATKGEGPYIPAVAARVVLRAPATIPKGARPAVAIISLDAIRDGMADLAVSTETLTQQVQPLFARHLEAGNQDLPAAVQELHAIYGPRRWVGRGAVTRGQSTWARLLGALFRFPTDASDIPVSVMMTPYNGGERWERSFDGQKFRSYLGRHKGKMTERFGPFTFTLGLYVDEDQLHFPVIAGRVGPIPLPQFALPKSVSREYEKDGRFHFDVSLMAPFTGAPVVHYQGWLERSAS</sequence>
<accession>A0A2T0W3G6</accession>
<dbReference type="Gene3D" id="3.40.50.720">
    <property type="entry name" value="NAD(P)-binding Rossmann-like Domain"/>
    <property type="match status" value="1"/>
</dbReference>
<dbReference type="InterPro" id="IPR036291">
    <property type="entry name" value="NAD(P)-bd_dom_sf"/>
</dbReference>
<dbReference type="Pfam" id="PF03435">
    <property type="entry name" value="Sacchrp_dh_NADP"/>
    <property type="match status" value="1"/>
</dbReference>
<evidence type="ECO:0000313" key="3">
    <source>
        <dbReference type="EMBL" id="PRY79740.1"/>
    </source>
</evidence>
<comment type="caution">
    <text evidence="3">The sequence shown here is derived from an EMBL/GenBank/DDBJ whole genome shotgun (WGS) entry which is preliminary data.</text>
</comment>
<dbReference type="AlphaFoldDB" id="A0A2T0W3G6"/>
<dbReference type="RefSeq" id="WP_106355210.1">
    <property type="nucleotide sequence ID" value="NZ_PVTP01000002.1"/>
</dbReference>
<evidence type="ECO:0000259" key="1">
    <source>
        <dbReference type="Pfam" id="PF03435"/>
    </source>
</evidence>
<dbReference type="Proteomes" id="UP000238007">
    <property type="component" value="Unassembled WGS sequence"/>
</dbReference>
<evidence type="ECO:0000259" key="2">
    <source>
        <dbReference type="Pfam" id="PF13761"/>
    </source>
</evidence>
<dbReference type="OrthoDB" id="528778at2"/>
<name>A0A2T0W3G6_9RHOB</name>
<dbReference type="EMBL" id="PVTP01000002">
    <property type="protein sequence ID" value="PRY79740.1"/>
    <property type="molecule type" value="Genomic_DNA"/>
</dbReference>
<organism evidence="3 4">
    <name type="scientific">Yoonia maritima</name>
    <dbReference type="NCBI Taxonomy" id="1435347"/>
    <lineage>
        <taxon>Bacteria</taxon>
        <taxon>Pseudomonadati</taxon>
        <taxon>Pseudomonadota</taxon>
        <taxon>Alphaproteobacteria</taxon>
        <taxon>Rhodobacterales</taxon>
        <taxon>Paracoccaceae</taxon>
        <taxon>Yoonia</taxon>
    </lineage>
</organism>
<gene>
    <name evidence="3" type="ORF">CLV80_102386</name>
</gene>
<protein>
    <submittedName>
        <fullName evidence="3">Saccharopine dehydrogenase-like protein</fullName>
    </submittedName>
</protein>
<proteinExistence type="predicted"/>
<feature type="domain" description="Saccharopine dehydrogenase NADP binding" evidence="1">
    <location>
        <begin position="3"/>
        <end position="123"/>
    </location>
</feature>
<feature type="domain" description="DUF4166" evidence="2">
    <location>
        <begin position="376"/>
        <end position="532"/>
    </location>
</feature>
<evidence type="ECO:0000313" key="4">
    <source>
        <dbReference type="Proteomes" id="UP000238007"/>
    </source>
</evidence>
<dbReference type="PANTHER" id="PTHR43796">
    <property type="entry name" value="CARBOXYNORSPERMIDINE SYNTHASE"/>
    <property type="match status" value="1"/>
</dbReference>
<dbReference type="PANTHER" id="PTHR43796:SF2">
    <property type="entry name" value="CARBOXYNORSPERMIDINE SYNTHASE"/>
    <property type="match status" value="1"/>
</dbReference>